<accession>A0A916W8J8</accession>
<organism evidence="2 3">
    <name type="scientific">Edaphobacter acidisoli</name>
    <dbReference type="NCBI Taxonomy" id="2040573"/>
    <lineage>
        <taxon>Bacteria</taxon>
        <taxon>Pseudomonadati</taxon>
        <taxon>Acidobacteriota</taxon>
        <taxon>Terriglobia</taxon>
        <taxon>Terriglobales</taxon>
        <taxon>Acidobacteriaceae</taxon>
        <taxon>Edaphobacter</taxon>
    </lineage>
</organism>
<name>A0A916W8J8_9BACT</name>
<evidence type="ECO:0000313" key="2">
    <source>
        <dbReference type="EMBL" id="GGA76109.1"/>
    </source>
</evidence>
<feature type="region of interest" description="Disordered" evidence="1">
    <location>
        <begin position="34"/>
        <end position="63"/>
    </location>
</feature>
<feature type="compositionally biased region" description="Basic residues" evidence="1">
    <location>
        <begin position="50"/>
        <end position="63"/>
    </location>
</feature>
<comment type="caution">
    <text evidence="2">The sequence shown here is derived from an EMBL/GenBank/DDBJ whole genome shotgun (WGS) entry which is preliminary data.</text>
</comment>
<evidence type="ECO:0000313" key="3">
    <source>
        <dbReference type="Proteomes" id="UP000648801"/>
    </source>
</evidence>
<dbReference type="EMBL" id="BMJB01000002">
    <property type="protein sequence ID" value="GGA76109.1"/>
    <property type="molecule type" value="Genomic_DNA"/>
</dbReference>
<evidence type="ECO:0000256" key="1">
    <source>
        <dbReference type="SAM" id="MobiDB-lite"/>
    </source>
</evidence>
<protein>
    <submittedName>
        <fullName evidence="2">Uncharacterized protein</fullName>
    </submittedName>
</protein>
<proteinExistence type="predicted"/>
<reference evidence="2" key="1">
    <citation type="journal article" date="2014" name="Int. J. Syst. Evol. Microbiol.">
        <title>Complete genome sequence of Corynebacterium casei LMG S-19264T (=DSM 44701T), isolated from a smear-ripened cheese.</title>
        <authorList>
            <consortium name="US DOE Joint Genome Institute (JGI-PGF)"/>
            <person name="Walter F."/>
            <person name="Albersmeier A."/>
            <person name="Kalinowski J."/>
            <person name="Ruckert C."/>
        </authorList>
    </citation>
    <scope>NUCLEOTIDE SEQUENCE</scope>
    <source>
        <strain evidence="2">CGMCC 1.15447</strain>
    </source>
</reference>
<reference evidence="2" key="2">
    <citation type="submission" date="2020-09" db="EMBL/GenBank/DDBJ databases">
        <authorList>
            <person name="Sun Q."/>
            <person name="Zhou Y."/>
        </authorList>
    </citation>
    <scope>NUCLEOTIDE SEQUENCE</scope>
    <source>
        <strain evidence="2">CGMCC 1.15447</strain>
    </source>
</reference>
<dbReference type="AlphaFoldDB" id="A0A916W8J8"/>
<keyword evidence="3" id="KW-1185">Reference proteome</keyword>
<dbReference type="Proteomes" id="UP000648801">
    <property type="component" value="Unassembled WGS sequence"/>
</dbReference>
<gene>
    <name evidence="2" type="ORF">GCM10011507_29380</name>
</gene>
<sequence>MRECPVSQNWDMGHPHPSKDLCGYRRNAGVLRCAQNDNAGDGDDDDNKKDTKKKTGRRMVRLP</sequence>